<dbReference type="EMBL" id="SGXA01000002">
    <property type="protein sequence ID" value="RZS70851.1"/>
    <property type="molecule type" value="Genomic_DNA"/>
</dbReference>
<feature type="domain" description="Protein FecR C-terminal" evidence="3">
    <location>
        <begin position="327"/>
        <end position="393"/>
    </location>
</feature>
<dbReference type="Gene3D" id="2.60.120.1440">
    <property type="match status" value="1"/>
</dbReference>
<feature type="transmembrane region" description="Helical" evidence="1">
    <location>
        <begin position="92"/>
        <end position="112"/>
    </location>
</feature>
<evidence type="ECO:0000259" key="2">
    <source>
        <dbReference type="Pfam" id="PF04773"/>
    </source>
</evidence>
<proteinExistence type="predicted"/>
<dbReference type="Pfam" id="PF16344">
    <property type="entry name" value="FecR_C"/>
    <property type="match status" value="1"/>
</dbReference>
<dbReference type="Proteomes" id="UP000293874">
    <property type="component" value="Unassembled WGS sequence"/>
</dbReference>
<dbReference type="Gene3D" id="3.55.50.30">
    <property type="match status" value="1"/>
</dbReference>
<dbReference type="InterPro" id="IPR006860">
    <property type="entry name" value="FecR"/>
</dbReference>
<protein>
    <submittedName>
        <fullName evidence="4">FecR family protein</fullName>
    </submittedName>
</protein>
<gene>
    <name evidence="4" type="ORF">EV199_2747</name>
</gene>
<dbReference type="GO" id="GO:0016989">
    <property type="term" value="F:sigma factor antagonist activity"/>
    <property type="evidence" value="ECO:0007669"/>
    <property type="project" value="TreeGrafter"/>
</dbReference>
<keyword evidence="1" id="KW-0812">Transmembrane</keyword>
<keyword evidence="1" id="KW-0472">Membrane</keyword>
<dbReference type="PANTHER" id="PTHR30273">
    <property type="entry name" value="PERIPLASMIC SIGNAL SENSOR AND SIGMA FACTOR ACTIVATOR FECR-RELATED"/>
    <property type="match status" value="1"/>
</dbReference>
<dbReference type="Pfam" id="PF04773">
    <property type="entry name" value="FecR"/>
    <property type="match status" value="1"/>
</dbReference>
<reference evidence="4 5" key="1">
    <citation type="submission" date="2019-02" db="EMBL/GenBank/DDBJ databases">
        <title>Genomic Encyclopedia of Type Strains, Phase IV (KMG-IV): sequencing the most valuable type-strain genomes for metagenomic binning, comparative biology and taxonomic classification.</title>
        <authorList>
            <person name="Goeker M."/>
        </authorList>
    </citation>
    <scope>NUCLEOTIDE SEQUENCE [LARGE SCALE GENOMIC DNA]</scope>
    <source>
        <strain evidence="4 5">DSM 18116</strain>
    </source>
</reference>
<keyword evidence="5" id="KW-1185">Reference proteome</keyword>
<name>A0A4V2F0P5_9BACT</name>
<dbReference type="InterPro" id="IPR032508">
    <property type="entry name" value="FecR_C"/>
</dbReference>
<dbReference type="RefSeq" id="WP_130541404.1">
    <property type="nucleotide sequence ID" value="NZ_CP042431.1"/>
</dbReference>
<dbReference type="OrthoDB" id="7032198at2"/>
<evidence type="ECO:0000313" key="5">
    <source>
        <dbReference type="Proteomes" id="UP000293874"/>
    </source>
</evidence>
<evidence type="ECO:0000313" key="4">
    <source>
        <dbReference type="EMBL" id="RZS70851.1"/>
    </source>
</evidence>
<keyword evidence="1" id="KW-1133">Transmembrane helix</keyword>
<dbReference type="AlphaFoldDB" id="A0A4V2F0P5"/>
<dbReference type="InterPro" id="IPR012373">
    <property type="entry name" value="Ferrdict_sens_TM"/>
</dbReference>
<sequence>MQERLIYLYERWLAKTASEPERQEFMALLENAGPENGLAPLMKDAWQKAKEEEGLFTDEQKINLANTVIAKAAKPAESGTPVRRMQSFPRKWLRYAAAVALLLGVAFVYYLAVDKQPATDPRNLSDNNPNNNIQPGGDRAVLTLADGTEIVLDSASNGTLAKQGNARVVKLANGQIAYDLAGKSQTEMLNTMRTPKGGLYQLTLPDGSRVWLNAASSITFPVAFIGKERKVKITGEAYFEVARNQSKPFLVDIDGESLVEVLGTSFNINAYRDDVGIRSTLISGSIKVSSENKKMDPAILRPGQTFMDGKIASLDIAHVLAWKNGILDFTGRSLQSIMKDIERWYDIDVEYKGAIPDLKLKGEMDRGVRLDDLIRILEQYGLQTQLEGRKLIIAEKK</sequence>
<comment type="caution">
    <text evidence="4">The sequence shown here is derived from an EMBL/GenBank/DDBJ whole genome shotgun (WGS) entry which is preliminary data.</text>
</comment>
<evidence type="ECO:0000259" key="3">
    <source>
        <dbReference type="Pfam" id="PF16344"/>
    </source>
</evidence>
<accession>A0A4V2F0P5</accession>
<evidence type="ECO:0000256" key="1">
    <source>
        <dbReference type="SAM" id="Phobius"/>
    </source>
</evidence>
<dbReference type="PANTHER" id="PTHR30273:SF2">
    <property type="entry name" value="PROTEIN FECR"/>
    <property type="match status" value="1"/>
</dbReference>
<organism evidence="4 5">
    <name type="scientific">Pseudobacter ginsenosidimutans</name>
    <dbReference type="NCBI Taxonomy" id="661488"/>
    <lineage>
        <taxon>Bacteria</taxon>
        <taxon>Pseudomonadati</taxon>
        <taxon>Bacteroidota</taxon>
        <taxon>Chitinophagia</taxon>
        <taxon>Chitinophagales</taxon>
        <taxon>Chitinophagaceae</taxon>
        <taxon>Pseudobacter</taxon>
    </lineage>
</organism>
<feature type="domain" description="FecR protein" evidence="2">
    <location>
        <begin position="191"/>
        <end position="286"/>
    </location>
</feature>